<dbReference type="GO" id="GO:0031683">
    <property type="term" value="F:G-protein beta/gamma-subunit complex binding"/>
    <property type="evidence" value="ECO:0007669"/>
    <property type="project" value="InterPro"/>
</dbReference>
<evidence type="ECO:0000313" key="8">
    <source>
        <dbReference type="EMBL" id="KAF0972350.1"/>
    </source>
</evidence>
<dbReference type="GO" id="GO:0001664">
    <property type="term" value="F:G protein-coupled receptor binding"/>
    <property type="evidence" value="ECO:0007669"/>
    <property type="project" value="TreeGrafter"/>
</dbReference>
<accession>A0A6A5BE41</accession>
<dbReference type="VEuPathDB" id="AmoebaDB:NfTy_060970"/>
<evidence type="ECO:0000256" key="3">
    <source>
        <dbReference type="ARBA" id="ARBA00022842"/>
    </source>
</evidence>
<sequence length="363" mass="41862">MGLCTGGSAETTQQAREKDKKIADDLKKTVLQQNKEIKLLLLGSGESGKSTLFKQLKIIHLNGFSEHEVESYVPLVRGNVITNMLRLIDATSRLQIKLDNEENIQIAEKIKALDPNLFVAAKEFDNVNSQLGLGIKKLWNDKGIRAAFERRNEFQLYDCAEFFFENIDRVSAQDYDPTYEDIIKCRVKTTGIVECSFEIDGLKFRLVDVGGQRNERKKWIHCFESVTCLLFVVALSEYDQTCYEDDKTNRMQESLRIFEEIANNQYFKHTSILLFFNKKDLFLKKLEKNPISVFFSDYKGEPHNFEQSIDHITKSFLKLIREGDTSRVYVHVTCATDTDNVKTVFEDVKNTILKEGLHTKQHA</sequence>
<dbReference type="GO" id="GO:0005737">
    <property type="term" value="C:cytoplasm"/>
    <property type="evidence" value="ECO:0007669"/>
    <property type="project" value="TreeGrafter"/>
</dbReference>
<dbReference type="VEuPathDB" id="AmoebaDB:NF0049030"/>
<dbReference type="CDD" id="cd00066">
    <property type="entry name" value="G-alpha"/>
    <property type="match status" value="1"/>
</dbReference>
<gene>
    <name evidence="8" type="ORF">FDP41_009253</name>
</gene>
<dbReference type="VEuPathDB" id="AmoebaDB:FDP41_009253"/>
<dbReference type="PANTHER" id="PTHR10218">
    <property type="entry name" value="GTP-BINDING PROTEIN ALPHA SUBUNIT"/>
    <property type="match status" value="1"/>
</dbReference>
<dbReference type="OMA" id="RFACMRC"/>
<evidence type="ECO:0000256" key="6">
    <source>
        <dbReference type="PIRSR" id="PIRSR601019-1"/>
    </source>
</evidence>
<dbReference type="InterPro" id="IPR027417">
    <property type="entry name" value="P-loop_NTPase"/>
</dbReference>
<dbReference type="FunFam" id="3.40.50.300:FF:000563">
    <property type="entry name" value="Guanine nucleotide-binding protein alpha subunit"/>
    <property type="match status" value="1"/>
</dbReference>
<dbReference type="GO" id="GO:0005834">
    <property type="term" value="C:heterotrimeric G-protein complex"/>
    <property type="evidence" value="ECO:0007669"/>
    <property type="project" value="TreeGrafter"/>
</dbReference>
<dbReference type="GO" id="GO:0003924">
    <property type="term" value="F:GTPase activity"/>
    <property type="evidence" value="ECO:0007669"/>
    <property type="project" value="InterPro"/>
</dbReference>
<dbReference type="GO" id="GO:0046872">
    <property type="term" value="F:metal ion binding"/>
    <property type="evidence" value="ECO:0007669"/>
    <property type="project" value="UniProtKB-KW"/>
</dbReference>
<dbReference type="Gene3D" id="1.10.400.10">
    <property type="entry name" value="GI Alpha 1, domain 2-like"/>
    <property type="match status" value="1"/>
</dbReference>
<dbReference type="InterPro" id="IPR001019">
    <property type="entry name" value="Gprotein_alpha_su"/>
</dbReference>
<keyword evidence="2 6" id="KW-0547">Nucleotide-binding</keyword>
<comment type="caution">
    <text evidence="8">The sequence shown here is derived from an EMBL/GenBank/DDBJ whole genome shotgun (WGS) entry which is preliminary data.</text>
</comment>
<reference evidence="8 9" key="1">
    <citation type="journal article" date="2019" name="Sci. Rep.">
        <title>Nanopore sequencing improves the draft genome of the human pathogenic amoeba Naegleria fowleri.</title>
        <authorList>
            <person name="Liechti N."/>
            <person name="Schurch N."/>
            <person name="Bruggmann R."/>
            <person name="Wittwer M."/>
        </authorList>
    </citation>
    <scope>NUCLEOTIDE SEQUENCE [LARGE SCALE GENOMIC DNA]</scope>
    <source>
        <strain evidence="8 9">ATCC 30894</strain>
    </source>
</reference>
<dbReference type="SUPFAM" id="SSF47895">
    <property type="entry name" value="Transducin (alpha subunit), insertion domain"/>
    <property type="match status" value="1"/>
</dbReference>
<dbReference type="Gene3D" id="3.40.50.300">
    <property type="entry name" value="P-loop containing nucleotide triphosphate hydrolases"/>
    <property type="match status" value="1"/>
</dbReference>
<feature type="binding site" evidence="7">
    <location>
        <position position="189"/>
    </location>
    <ligand>
        <name>Mg(2+)</name>
        <dbReference type="ChEBI" id="CHEBI:18420"/>
    </ligand>
</feature>
<dbReference type="PROSITE" id="PS51882">
    <property type="entry name" value="G_ALPHA"/>
    <property type="match status" value="1"/>
</dbReference>
<feature type="binding site" evidence="6">
    <location>
        <begin position="208"/>
        <end position="212"/>
    </location>
    <ligand>
        <name>GTP</name>
        <dbReference type="ChEBI" id="CHEBI:37565"/>
    </ligand>
</feature>
<dbReference type="AlphaFoldDB" id="A0A6A5BE41"/>
<dbReference type="GO" id="GO:0005525">
    <property type="term" value="F:GTP binding"/>
    <property type="evidence" value="ECO:0007669"/>
    <property type="project" value="UniProtKB-KW"/>
</dbReference>
<keyword evidence="1 7" id="KW-0479">Metal-binding</keyword>
<feature type="binding site" evidence="6">
    <location>
        <begin position="46"/>
        <end position="51"/>
    </location>
    <ligand>
        <name>GTP</name>
        <dbReference type="ChEBI" id="CHEBI:37565"/>
    </ligand>
</feature>
<evidence type="ECO:0000256" key="2">
    <source>
        <dbReference type="ARBA" id="ARBA00022741"/>
    </source>
</evidence>
<keyword evidence="9" id="KW-1185">Reference proteome</keyword>
<dbReference type="PRINTS" id="PR00318">
    <property type="entry name" value="GPROTEINA"/>
</dbReference>
<dbReference type="RefSeq" id="XP_044557065.1">
    <property type="nucleotide sequence ID" value="XM_044713192.1"/>
</dbReference>
<dbReference type="SUPFAM" id="SSF52540">
    <property type="entry name" value="P-loop containing nucleoside triphosphate hydrolases"/>
    <property type="match status" value="1"/>
</dbReference>
<dbReference type="FunFam" id="1.10.400.10:FF:000002">
    <property type="entry name" value="guanine nucleotide-binding protein G(Q) subunit alpha"/>
    <property type="match status" value="1"/>
</dbReference>
<dbReference type="EMBL" id="VFQX01000068">
    <property type="protein sequence ID" value="KAF0972350.1"/>
    <property type="molecule type" value="Genomic_DNA"/>
</dbReference>
<evidence type="ECO:0000313" key="9">
    <source>
        <dbReference type="Proteomes" id="UP000444721"/>
    </source>
</evidence>
<evidence type="ECO:0000256" key="7">
    <source>
        <dbReference type="PIRSR" id="PIRSR601019-2"/>
    </source>
</evidence>
<dbReference type="Proteomes" id="UP000444721">
    <property type="component" value="Unassembled WGS sequence"/>
</dbReference>
<keyword evidence="5" id="KW-0807">Transducer</keyword>
<dbReference type="Pfam" id="PF00503">
    <property type="entry name" value="G-alpha"/>
    <property type="match status" value="1"/>
</dbReference>
<dbReference type="OrthoDB" id="5817230at2759"/>
<keyword evidence="4 6" id="KW-0342">GTP-binding</keyword>
<keyword evidence="3 7" id="KW-0460">Magnesium</keyword>
<feature type="binding site" evidence="6">
    <location>
        <begin position="277"/>
        <end position="280"/>
    </location>
    <ligand>
        <name>GTP</name>
        <dbReference type="ChEBI" id="CHEBI:37565"/>
    </ligand>
</feature>
<evidence type="ECO:0000256" key="1">
    <source>
        <dbReference type="ARBA" id="ARBA00022723"/>
    </source>
</evidence>
<organism evidence="8 9">
    <name type="scientific">Naegleria fowleri</name>
    <name type="common">Brain eating amoeba</name>
    <dbReference type="NCBI Taxonomy" id="5763"/>
    <lineage>
        <taxon>Eukaryota</taxon>
        <taxon>Discoba</taxon>
        <taxon>Heterolobosea</taxon>
        <taxon>Tetramitia</taxon>
        <taxon>Eutetramitia</taxon>
        <taxon>Vahlkampfiidae</taxon>
        <taxon>Naegleria</taxon>
    </lineage>
</organism>
<evidence type="ECO:0000256" key="4">
    <source>
        <dbReference type="ARBA" id="ARBA00023134"/>
    </source>
</evidence>
<feature type="binding site" evidence="7">
    <location>
        <position position="50"/>
    </location>
    <ligand>
        <name>Mg(2+)</name>
        <dbReference type="ChEBI" id="CHEBI:18420"/>
    </ligand>
</feature>
<dbReference type="GeneID" id="68116470"/>
<name>A0A6A5BE41_NAEFO</name>
<protein>
    <submittedName>
        <fullName evidence="8">Uncharacterized protein</fullName>
    </submittedName>
</protein>
<dbReference type="PANTHER" id="PTHR10218:SF302">
    <property type="entry name" value="GUANINE NUCLEOTIDE-BINDING PROTEIN ALPHA-5 SUBUNIT"/>
    <property type="match status" value="1"/>
</dbReference>
<proteinExistence type="predicted"/>
<dbReference type="GO" id="GO:0007188">
    <property type="term" value="P:adenylate cyclase-modulating G protein-coupled receptor signaling pathway"/>
    <property type="evidence" value="ECO:0007669"/>
    <property type="project" value="TreeGrafter"/>
</dbReference>
<dbReference type="InterPro" id="IPR011025">
    <property type="entry name" value="GproteinA_insert"/>
</dbReference>
<dbReference type="SMART" id="SM00275">
    <property type="entry name" value="G_alpha"/>
    <property type="match status" value="1"/>
</dbReference>
<evidence type="ECO:0000256" key="5">
    <source>
        <dbReference type="ARBA" id="ARBA00023224"/>
    </source>
</evidence>
<feature type="binding site" evidence="6">
    <location>
        <position position="335"/>
    </location>
    <ligand>
        <name>GTP</name>
        <dbReference type="ChEBI" id="CHEBI:37565"/>
    </ligand>
</feature>